<organism evidence="2 3">
    <name type="scientific">Ventosimonas gracilis</name>
    <dbReference type="NCBI Taxonomy" id="1680762"/>
    <lineage>
        <taxon>Bacteria</taxon>
        <taxon>Pseudomonadati</taxon>
        <taxon>Pseudomonadota</taxon>
        <taxon>Gammaproteobacteria</taxon>
        <taxon>Pseudomonadales</taxon>
        <taxon>Ventosimonadaceae</taxon>
        <taxon>Ventosimonas</taxon>
    </lineage>
</organism>
<dbReference type="EMBL" id="LSZO01000058">
    <property type="protein sequence ID" value="KXU38984.1"/>
    <property type="molecule type" value="Genomic_DNA"/>
</dbReference>
<keyword evidence="1" id="KW-0175">Coiled coil</keyword>
<dbReference type="PANTHER" id="PTHR38765">
    <property type="entry name" value="DUF484 DOMAIN-CONTAINING PROTEIN"/>
    <property type="match status" value="1"/>
</dbReference>
<dbReference type="AlphaFoldDB" id="A0A139SWV5"/>
<accession>A0A139SWV5</accession>
<dbReference type="Proteomes" id="UP000072660">
    <property type="component" value="Unassembled WGS sequence"/>
</dbReference>
<dbReference type="InterPro" id="IPR007435">
    <property type="entry name" value="DUF484"/>
</dbReference>
<sequence length="222" mass="24967">MSTELQAEQIAAWLRERPYFFTNHAELLGELRIPHQAGTVSLLEYQAQVLREENSKLRDRLAQLTQTAQDNDRLFKATRKLLLKLLAARTLDELLQRAQRCLQAEFQVPVVSLLLFIESHSVSSHYPQHSLTEAEKAIGSLLKGGGQLCAALREEEQRFLFAEQAVQSAAVLPLRGERLYGVLALGSPDPERYRGAQGTLFLDYLGEVLPCLLKRFLPSAQA</sequence>
<dbReference type="SUPFAM" id="SSF55781">
    <property type="entry name" value="GAF domain-like"/>
    <property type="match status" value="1"/>
</dbReference>
<dbReference type="Pfam" id="PF04340">
    <property type="entry name" value="DUF484"/>
    <property type="match status" value="1"/>
</dbReference>
<comment type="caution">
    <text evidence="2">The sequence shown here is derived from an EMBL/GenBank/DDBJ whole genome shotgun (WGS) entry which is preliminary data.</text>
</comment>
<gene>
    <name evidence="2" type="ORF">AXE65_11115</name>
</gene>
<proteinExistence type="predicted"/>
<evidence type="ECO:0000256" key="1">
    <source>
        <dbReference type="SAM" id="Coils"/>
    </source>
</evidence>
<name>A0A139SWV5_9GAMM</name>
<reference evidence="2 3" key="1">
    <citation type="submission" date="2016-02" db="EMBL/GenBank/DDBJ databases">
        <authorList>
            <person name="Wen L."/>
            <person name="He K."/>
            <person name="Yang H."/>
        </authorList>
    </citation>
    <scope>NUCLEOTIDE SEQUENCE [LARGE SCALE GENOMIC DNA]</scope>
    <source>
        <strain evidence="2 3">CV58</strain>
    </source>
</reference>
<dbReference type="InterPro" id="IPR029016">
    <property type="entry name" value="GAF-like_dom_sf"/>
</dbReference>
<evidence type="ECO:0000313" key="3">
    <source>
        <dbReference type="Proteomes" id="UP000072660"/>
    </source>
</evidence>
<dbReference type="PANTHER" id="PTHR38765:SF1">
    <property type="entry name" value="DUF484 DOMAIN-CONTAINING PROTEIN"/>
    <property type="match status" value="1"/>
</dbReference>
<dbReference type="OrthoDB" id="8525200at2"/>
<keyword evidence="3" id="KW-1185">Reference proteome</keyword>
<protein>
    <recommendedName>
        <fullName evidence="4">Phytochrome sensor protein</fullName>
    </recommendedName>
</protein>
<evidence type="ECO:0008006" key="4">
    <source>
        <dbReference type="Google" id="ProtNLM"/>
    </source>
</evidence>
<dbReference type="Gene3D" id="3.30.450.40">
    <property type="match status" value="1"/>
</dbReference>
<evidence type="ECO:0000313" key="2">
    <source>
        <dbReference type="EMBL" id="KXU38984.1"/>
    </source>
</evidence>
<feature type="coiled-coil region" evidence="1">
    <location>
        <begin position="40"/>
        <end position="67"/>
    </location>
</feature>
<dbReference type="RefSeq" id="WP_068387934.1">
    <property type="nucleotide sequence ID" value="NZ_LSZO01000058.1"/>
</dbReference>